<proteinExistence type="predicted"/>
<gene>
    <name evidence="1" type="ORF">FEN17_03685</name>
</gene>
<accession>A0A5R9L2C8</accession>
<sequence length="69" mass="7812">MNTMRVNIINPKAARLLKDLADMKLIEIQDIPSNGFRDVLQKLRSKASSAPTLEEITSEVELVRAKRYA</sequence>
<reference evidence="1 2" key="1">
    <citation type="submission" date="2019-05" db="EMBL/GenBank/DDBJ databases">
        <authorList>
            <person name="Qu J.-H."/>
        </authorList>
    </citation>
    <scope>NUCLEOTIDE SEQUENCE [LARGE SCALE GENOMIC DNA]</scope>
    <source>
        <strain evidence="1 2">T17</strain>
    </source>
</reference>
<dbReference type="Proteomes" id="UP000306402">
    <property type="component" value="Unassembled WGS sequence"/>
</dbReference>
<dbReference type="AlphaFoldDB" id="A0A5R9L2C8"/>
<keyword evidence="2" id="KW-1185">Reference proteome</keyword>
<organism evidence="1 2">
    <name type="scientific">Dyadobacter luticola</name>
    <dbReference type="NCBI Taxonomy" id="1979387"/>
    <lineage>
        <taxon>Bacteria</taxon>
        <taxon>Pseudomonadati</taxon>
        <taxon>Bacteroidota</taxon>
        <taxon>Cytophagia</taxon>
        <taxon>Cytophagales</taxon>
        <taxon>Spirosomataceae</taxon>
        <taxon>Dyadobacter</taxon>
    </lineage>
</organism>
<evidence type="ECO:0000313" key="2">
    <source>
        <dbReference type="Proteomes" id="UP000306402"/>
    </source>
</evidence>
<protein>
    <submittedName>
        <fullName evidence="1">Uncharacterized protein</fullName>
    </submittedName>
</protein>
<comment type="caution">
    <text evidence="1">The sequence shown here is derived from an EMBL/GenBank/DDBJ whole genome shotgun (WGS) entry which is preliminary data.</text>
</comment>
<dbReference type="OrthoDB" id="964950at2"/>
<evidence type="ECO:0000313" key="1">
    <source>
        <dbReference type="EMBL" id="TLV02732.1"/>
    </source>
</evidence>
<name>A0A5R9L2C8_9BACT</name>
<dbReference type="EMBL" id="VCEJ01000002">
    <property type="protein sequence ID" value="TLV02732.1"/>
    <property type="molecule type" value="Genomic_DNA"/>
</dbReference>